<dbReference type="Gene3D" id="1.10.1740.10">
    <property type="match status" value="1"/>
</dbReference>
<keyword evidence="2" id="KW-0805">Transcription regulation</keyword>
<dbReference type="GO" id="GO:0006352">
    <property type="term" value="P:DNA-templated transcription initiation"/>
    <property type="evidence" value="ECO:0007669"/>
    <property type="project" value="InterPro"/>
</dbReference>
<sequence length="175" mass="20421">MDIKRIVQAIKGDKLAFEGLLLEMQEQLYRTAYIYMQNKEDALDVLQETAYLGMKSIYQLRDPSLFKTWLTRILINTALKELKQKKKVHFSGEEQLIFLKTKEVENDLDLVRAIGMLKEDYRIVILLHYYQGLSIKELSLALNIPEGTIKTNLSRGRKCLKTLLEEVDYNGFQTN</sequence>
<dbReference type="Proteomes" id="UP000297938">
    <property type="component" value="Unassembled WGS sequence"/>
</dbReference>
<feature type="domain" description="RNA polymerase sigma factor 70 region 4 type 2" evidence="6">
    <location>
        <begin position="109"/>
        <end position="160"/>
    </location>
</feature>
<evidence type="ECO:0000256" key="1">
    <source>
        <dbReference type="ARBA" id="ARBA00010641"/>
    </source>
</evidence>
<evidence type="ECO:0000256" key="4">
    <source>
        <dbReference type="ARBA" id="ARBA00023163"/>
    </source>
</evidence>
<dbReference type="InterPro" id="IPR013325">
    <property type="entry name" value="RNA_pol_sigma_r2"/>
</dbReference>
<comment type="similarity">
    <text evidence="1">Belongs to the sigma-70 factor family. ECF subfamily.</text>
</comment>
<keyword evidence="4" id="KW-0804">Transcription</keyword>
<dbReference type="PANTHER" id="PTHR43133">
    <property type="entry name" value="RNA POLYMERASE ECF-TYPE SIGMA FACTO"/>
    <property type="match status" value="1"/>
</dbReference>
<dbReference type="CDD" id="cd06171">
    <property type="entry name" value="Sigma70_r4"/>
    <property type="match status" value="1"/>
</dbReference>
<dbReference type="GO" id="GO:0003677">
    <property type="term" value="F:DNA binding"/>
    <property type="evidence" value="ECO:0007669"/>
    <property type="project" value="InterPro"/>
</dbReference>
<comment type="caution">
    <text evidence="7">The sequence shown here is derived from an EMBL/GenBank/DDBJ whole genome shotgun (WGS) entry which is preliminary data.</text>
</comment>
<reference evidence="7 8" key="1">
    <citation type="journal article" date="2018" name="Int. J. Food Microbiol.">
        <title>Growth of Carnobacterium spp. isolated from chilled vacuum-packaged meat under relevant acidic conditions.</title>
        <authorList>
            <person name="Zhang P."/>
            <person name="Badoni M."/>
            <person name="Ganzle M."/>
            <person name="Yang X."/>
        </authorList>
    </citation>
    <scope>NUCLEOTIDE SEQUENCE [LARGE SCALE GENOMIC DNA]</scope>
    <source>
        <strain evidence="7 8">B2</strain>
    </source>
</reference>
<name>A0A7Z8G570_CARDV</name>
<dbReference type="InterPro" id="IPR036388">
    <property type="entry name" value="WH-like_DNA-bd_sf"/>
</dbReference>
<dbReference type="InterPro" id="IPR014284">
    <property type="entry name" value="RNA_pol_sigma-70_dom"/>
</dbReference>
<dbReference type="InterPro" id="IPR007627">
    <property type="entry name" value="RNA_pol_sigma70_r2"/>
</dbReference>
<dbReference type="AlphaFoldDB" id="A0A7Z8G570"/>
<feature type="domain" description="RNA polymerase sigma-70 region 2" evidence="5">
    <location>
        <begin position="24"/>
        <end position="87"/>
    </location>
</feature>
<evidence type="ECO:0000259" key="6">
    <source>
        <dbReference type="Pfam" id="PF08281"/>
    </source>
</evidence>
<evidence type="ECO:0000259" key="5">
    <source>
        <dbReference type="Pfam" id="PF04542"/>
    </source>
</evidence>
<dbReference type="Pfam" id="PF04542">
    <property type="entry name" value="Sigma70_r2"/>
    <property type="match status" value="1"/>
</dbReference>
<keyword evidence="3" id="KW-0731">Sigma factor</keyword>
<evidence type="ECO:0000313" key="8">
    <source>
        <dbReference type="Proteomes" id="UP000297938"/>
    </source>
</evidence>
<dbReference type="Gene3D" id="1.10.10.10">
    <property type="entry name" value="Winged helix-like DNA-binding domain superfamily/Winged helix DNA-binding domain"/>
    <property type="match status" value="1"/>
</dbReference>
<evidence type="ECO:0000256" key="2">
    <source>
        <dbReference type="ARBA" id="ARBA00023015"/>
    </source>
</evidence>
<evidence type="ECO:0000256" key="3">
    <source>
        <dbReference type="ARBA" id="ARBA00023082"/>
    </source>
</evidence>
<organism evidence="7 8">
    <name type="scientific">Carnobacterium divergens</name>
    <name type="common">Lactobacillus divergens</name>
    <dbReference type="NCBI Taxonomy" id="2748"/>
    <lineage>
        <taxon>Bacteria</taxon>
        <taxon>Bacillati</taxon>
        <taxon>Bacillota</taxon>
        <taxon>Bacilli</taxon>
        <taxon>Lactobacillales</taxon>
        <taxon>Carnobacteriaceae</taxon>
        <taxon>Carnobacterium</taxon>
    </lineage>
</organism>
<accession>A0A7Z8G570</accession>
<proteinExistence type="inferred from homology"/>
<dbReference type="Pfam" id="PF08281">
    <property type="entry name" value="Sigma70_r4_2"/>
    <property type="match status" value="1"/>
</dbReference>
<dbReference type="SUPFAM" id="SSF88946">
    <property type="entry name" value="Sigma2 domain of RNA polymerase sigma factors"/>
    <property type="match status" value="1"/>
</dbReference>
<dbReference type="SUPFAM" id="SSF88659">
    <property type="entry name" value="Sigma3 and sigma4 domains of RNA polymerase sigma factors"/>
    <property type="match status" value="1"/>
</dbReference>
<dbReference type="NCBIfam" id="TIGR02937">
    <property type="entry name" value="sigma70-ECF"/>
    <property type="match status" value="1"/>
</dbReference>
<dbReference type="RefSeq" id="WP_135026090.1">
    <property type="nucleotide sequence ID" value="NZ_JBFUWK010000004.1"/>
</dbReference>
<dbReference type="InterPro" id="IPR013324">
    <property type="entry name" value="RNA_pol_sigma_r3/r4-like"/>
</dbReference>
<dbReference type="InterPro" id="IPR039425">
    <property type="entry name" value="RNA_pol_sigma-70-like"/>
</dbReference>
<evidence type="ECO:0000313" key="7">
    <source>
        <dbReference type="EMBL" id="TFJ26280.1"/>
    </source>
</evidence>
<dbReference type="GO" id="GO:0016987">
    <property type="term" value="F:sigma factor activity"/>
    <property type="evidence" value="ECO:0007669"/>
    <property type="project" value="UniProtKB-KW"/>
</dbReference>
<protein>
    <recommendedName>
        <fullName evidence="9">RNA polymerase</fullName>
    </recommendedName>
</protein>
<gene>
    <name evidence="7" type="ORF">CKN69_07645</name>
</gene>
<dbReference type="PANTHER" id="PTHR43133:SF51">
    <property type="entry name" value="RNA POLYMERASE SIGMA FACTOR"/>
    <property type="match status" value="1"/>
</dbReference>
<dbReference type="InterPro" id="IPR013249">
    <property type="entry name" value="RNA_pol_sigma70_r4_t2"/>
</dbReference>
<evidence type="ECO:0008006" key="9">
    <source>
        <dbReference type="Google" id="ProtNLM"/>
    </source>
</evidence>
<dbReference type="EMBL" id="NRPP01000013">
    <property type="protein sequence ID" value="TFJ26280.1"/>
    <property type="molecule type" value="Genomic_DNA"/>
</dbReference>